<evidence type="ECO:0000256" key="1">
    <source>
        <dbReference type="ARBA" id="ARBA00000548"/>
    </source>
</evidence>
<comment type="caution">
    <text evidence="13">The sequence shown here is derived from an EMBL/GenBank/DDBJ whole genome shotgun (WGS) entry which is preliminary data.</text>
</comment>
<dbReference type="GO" id="GO:0004556">
    <property type="term" value="F:alpha-amylase activity"/>
    <property type="evidence" value="ECO:0007669"/>
    <property type="project" value="UniProtKB-UniRule"/>
</dbReference>
<evidence type="ECO:0000256" key="2">
    <source>
        <dbReference type="ARBA" id="ARBA00001913"/>
    </source>
</evidence>
<feature type="region of interest" description="Disordered" evidence="10">
    <location>
        <begin position="58"/>
        <end position="103"/>
    </location>
</feature>
<dbReference type="PRINTS" id="PR00110">
    <property type="entry name" value="ALPHAAMYLASE"/>
</dbReference>
<dbReference type="Pfam" id="PF07821">
    <property type="entry name" value="Alpha-amyl_C2"/>
    <property type="match status" value="1"/>
</dbReference>
<comment type="similarity">
    <text evidence="3 8">Belongs to the glycosyl hydrolase 13 family.</text>
</comment>
<comment type="cofactor">
    <cofactor evidence="2">
        <name>Ca(2+)</name>
        <dbReference type="ChEBI" id="CHEBI:29108"/>
    </cofactor>
</comment>
<dbReference type="EMBL" id="CM026424">
    <property type="protein sequence ID" value="KAG0580014.1"/>
    <property type="molecule type" value="Genomic_DNA"/>
</dbReference>
<keyword evidence="14" id="KW-1185">Reference proteome</keyword>
<feature type="domain" description="Alpha-amylase C-terminal beta-sheet" evidence="12">
    <location>
        <begin position="550"/>
        <end position="612"/>
    </location>
</feature>
<evidence type="ECO:0000313" key="13">
    <source>
        <dbReference type="EMBL" id="KAG0580013.1"/>
    </source>
</evidence>
<sequence length="613" mass="68119">MASMANHTARGSGLRGCTVANLAQSSSSKKMSNVCMTPLLSSASSTFYSSRRLKSCALSRPSRSSSAARSALEAPKAAKEQVKKTKENAKKAPEVEKAEENVKKAPEAATATVEAVKESVEKAPEAVKETVEAVKENLEKAPEAVKETAEAVKENVTEAVGEVKENVTEAVGEATAAGEEATKAPQLKRQLTRTRSFHHPRGGNIKADPLRVIMFQGFNWESWKTKPCWYDVIANTAEELAAAGITDVWFPPSSHSVSAQGYMPGRLYDLNDCKYGNEEKLRETIDSFHRVGVRCIADIVVNHRCGEAQDERGEWVIFEGGTPDDALDWGPWAIVGDDWPYGNGTGAPDTGDDFGAAPDIDHTNDIVQKDLINWMNWMKYKIGFDGWRFDFAKGYGGYFVGRYIKKTEPQFSVGEFWTNMGYGGDGLDYNQDHHRQQLVDWVNATGKRSTAFDFTTKGILQEAVKGQLWRLRDPNNKPPGMIGWWPEKAVTFLDNHDTGSTQGHWPFPGEHIMQGYAYILTHPGNPCIFYDHWFDWGLKGEIGGLLTVRKRNDINATSKVDILTAENDLYVAKIDDRVILKIGPRFDMGHLTPNAEEYEICAVGKDYCVWEKK</sequence>
<evidence type="ECO:0000256" key="6">
    <source>
        <dbReference type="ARBA" id="ARBA00023277"/>
    </source>
</evidence>
<dbReference type="SUPFAM" id="SSF51011">
    <property type="entry name" value="Glycosyl hydrolase domain"/>
    <property type="match status" value="1"/>
</dbReference>
<keyword evidence="6 9" id="KW-0119">Carbohydrate metabolism</keyword>
<reference evidence="13" key="1">
    <citation type="submission" date="2020-06" db="EMBL/GenBank/DDBJ databases">
        <title>WGS assembly of Ceratodon purpureus strain R40.</title>
        <authorList>
            <person name="Carey S.B."/>
            <person name="Jenkins J."/>
            <person name="Shu S."/>
            <person name="Lovell J.T."/>
            <person name="Sreedasyam A."/>
            <person name="Maumus F."/>
            <person name="Tiley G.P."/>
            <person name="Fernandez-Pozo N."/>
            <person name="Barry K."/>
            <person name="Chen C."/>
            <person name="Wang M."/>
            <person name="Lipzen A."/>
            <person name="Daum C."/>
            <person name="Saski C.A."/>
            <person name="Payton A.C."/>
            <person name="Mcbreen J.C."/>
            <person name="Conrad R.E."/>
            <person name="Kollar L.M."/>
            <person name="Olsson S."/>
            <person name="Huttunen S."/>
            <person name="Landis J.B."/>
            <person name="Wickett N.J."/>
            <person name="Johnson M.G."/>
            <person name="Rensing S.A."/>
            <person name="Grimwood J."/>
            <person name="Schmutz J."/>
            <person name="Mcdaniel S.F."/>
        </authorList>
    </citation>
    <scope>NUCLEOTIDE SEQUENCE</scope>
    <source>
        <strain evidence="13">R40</strain>
    </source>
</reference>
<dbReference type="InterPro" id="IPR012850">
    <property type="entry name" value="A-amylase_bs_C"/>
</dbReference>
<dbReference type="GO" id="GO:0005975">
    <property type="term" value="P:carbohydrate metabolic process"/>
    <property type="evidence" value="ECO:0007669"/>
    <property type="project" value="InterPro"/>
</dbReference>
<proteinExistence type="inferred from homology"/>
<dbReference type="GO" id="GO:0005509">
    <property type="term" value="F:calcium ion binding"/>
    <property type="evidence" value="ECO:0007669"/>
    <property type="project" value="InterPro"/>
</dbReference>
<evidence type="ECO:0000256" key="10">
    <source>
        <dbReference type="SAM" id="MobiDB-lite"/>
    </source>
</evidence>
<dbReference type="CDD" id="cd11314">
    <property type="entry name" value="AmyAc_arch_bac_plant_AmyA"/>
    <property type="match status" value="1"/>
</dbReference>
<evidence type="ECO:0000256" key="8">
    <source>
        <dbReference type="RuleBase" id="RU003615"/>
    </source>
</evidence>
<dbReference type="Gene3D" id="1.20.120.20">
    <property type="entry name" value="Apolipoprotein"/>
    <property type="match status" value="1"/>
</dbReference>
<evidence type="ECO:0000259" key="12">
    <source>
        <dbReference type="SMART" id="SM00810"/>
    </source>
</evidence>
<dbReference type="EC" id="3.2.1.1" evidence="4 9"/>
<feature type="compositionally biased region" description="Low complexity" evidence="10">
    <location>
        <begin position="58"/>
        <end position="75"/>
    </location>
</feature>
<keyword evidence="5 9" id="KW-0378">Hydrolase</keyword>
<gene>
    <name evidence="13" type="ORF">KC19_4G142100</name>
</gene>
<name>A0A8T0IBZ7_CERPU</name>
<evidence type="ECO:0000256" key="7">
    <source>
        <dbReference type="ARBA" id="ARBA00023295"/>
    </source>
</evidence>
<feature type="compositionally biased region" description="Basic and acidic residues" evidence="10">
    <location>
        <begin position="76"/>
        <end position="103"/>
    </location>
</feature>
<dbReference type="PANTHER" id="PTHR43447">
    <property type="entry name" value="ALPHA-AMYLASE"/>
    <property type="match status" value="1"/>
</dbReference>
<dbReference type="SMART" id="SM00642">
    <property type="entry name" value="Aamy"/>
    <property type="match status" value="1"/>
</dbReference>
<dbReference type="Pfam" id="PF00128">
    <property type="entry name" value="Alpha-amylase"/>
    <property type="match status" value="1"/>
</dbReference>
<keyword evidence="7 9" id="KW-0326">Glycosidase</keyword>
<dbReference type="InterPro" id="IPR006047">
    <property type="entry name" value="GH13_cat_dom"/>
</dbReference>
<dbReference type="Gene3D" id="3.20.20.80">
    <property type="entry name" value="Glycosidases"/>
    <property type="match status" value="1"/>
</dbReference>
<dbReference type="InterPro" id="IPR006046">
    <property type="entry name" value="Alpha_amylase"/>
</dbReference>
<dbReference type="SMART" id="SM00810">
    <property type="entry name" value="Alpha-amyl_C2"/>
    <property type="match status" value="1"/>
</dbReference>
<protein>
    <recommendedName>
        <fullName evidence="4 9">Alpha-amylase</fullName>
        <ecNumber evidence="4 9">3.2.1.1</ecNumber>
    </recommendedName>
</protein>
<evidence type="ECO:0000313" key="14">
    <source>
        <dbReference type="Proteomes" id="UP000822688"/>
    </source>
</evidence>
<dbReference type="Gene3D" id="2.60.40.1180">
    <property type="entry name" value="Golgi alpha-mannosidase II"/>
    <property type="match status" value="1"/>
</dbReference>
<dbReference type="Proteomes" id="UP000822688">
    <property type="component" value="Chromosome 4"/>
</dbReference>
<evidence type="ECO:0000256" key="3">
    <source>
        <dbReference type="ARBA" id="ARBA00008061"/>
    </source>
</evidence>
<evidence type="ECO:0000259" key="11">
    <source>
        <dbReference type="SMART" id="SM00642"/>
    </source>
</evidence>
<dbReference type="InterPro" id="IPR013780">
    <property type="entry name" value="Glyco_hydro_b"/>
</dbReference>
<dbReference type="OrthoDB" id="550577at2759"/>
<comment type="catalytic activity">
    <reaction evidence="1 9">
        <text>Endohydrolysis of (1-&gt;4)-alpha-D-glucosidic linkages in polysaccharides containing three or more (1-&gt;4)-alpha-linked D-glucose units.</text>
        <dbReference type="EC" id="3.2.1.1"/>
    </reaction>
</comment>
<dbReference type="AlphaFoldDB" id="A0A8T0IBZ7"/>
<evidence type="ECO:0000256" key="4">
    <source>
        <dbReference type="ARBA" id="ARBA00012595"/>
    </source>
</evidence>
<dbReference type="SUPFAM" id="SSF51445">
    <property type="entry name" value="(Trans)glycosidases"/>
    <property type="match status" value="1"/>
</dbReference>
<dbReference type="InterPro" id="IPR017853">
    <property type="entry name" value="GH"/>
</dbReference>
<evidence type="ECO:0000256" key="9">
    <source>
        <dbReference type="RuleBase" id="RU361134"/>
    </source>
</evidence>
<dbReference type="EMBL" id="CM026424">
    <property type="protein sequence ID" value="KAG0580013.1"/>
    <property type="molecule type" value="Genomic_DNA"/>
</dbReference>
<organism evidence="13 14">
    <name type="scientific">Ceratodon purpureus</name>
    <name type="common">Fire moss</name>
    <name type="synonym">Dicranum purpureum</name>
    <dbReference type="NCBI Taxonomy" id="3225"/>
    <lineage>
        <taxon>Eukaryota</taxon>
        <taxon>Viridiplantae</taxon>
        <taxon>Streptophyta</taxon>
        <taxon>Embryophyta</taxon>
        <taxon>Bryophyta</taxon>
        <taxon>Bryophytina</taxon>
        <taxon>Bryopsida</taxon>
        <taxon>Dicranidae</taxon>
        <taxon>Pseudoditrichales</taxon>
        <taxon>Ditrichaceae</taxon>
        <taxon>Ceratodon</taxon>
    </lineage>
</organism>
<accession>A0A8T0IBZ7</accession>
<feature type="domain" description="Glycosyl hydrolase family 13 catalytic" evidence="11">
    <location>
        <begin position="212"/>
        <end position="549"/>
    </location>
</feature>
<evidence type="ECO:0000256" key="5">
    <source>
        <dbReference type="ARBA" id="ARBA00022801"/>
    </source>
</evidence>